<proteinExistence type="predicted"/>
<evidence type="ECO:0000313" key="3">
    <source>
        <dbReference type="Proteomes" id="UP000000768"/>
    </source>
</evidence>
<organism evidence="2 3">
    <name type="scientific">Sorghum bicolor</name>
    <name type="common">Sorghum</name>
    <name type="synonym">Sorghum vulgare</name>
    <dbReference type="NCBI Taxonomy" id="4558"/>
    <lineage>
        <taxon>Eukaryota</taxon>
        <taxon>Viridiplantae</taxon>
        <taxon>Streptophyta</taxon>
        <taxon>Embryophyta</taxon>
        <taxon>Tracheophyta</taxon>
        <taxon>Spermatophyta</taxon>
        <taxon>Magnoliopsida</taxon>
        <taxon>Liliopsida</taxon>
        <taxon>Poales</taxon>
        <taxon>Poaceae</taxon>
        <taxon>PACMAD clade</taxon>
        <taxon>Panicoideae</taxon>
        <taxon>Andropogonodae</taxon>
        <taxon>Andropogoneae</taxon>
        <taxon>Sorghinae</taxon>
        <taxon>Sorghum</taxon>
    </lineage>
</organism>
<protein>
    <submittedName>
        <fullName evidence="2">Uncharacterized protein</fullName>
    </submittedName>
</protein>
<evidence type="ECO:0000256" key="1">
    <source>
        <dbReference type="SAM" id="MobiDB-lite"/>
    </source>
</evidence>
<evidence type="ECO:0000313" key="2">
    <source>
        <dbReference type="EMBL" id="KXG31169.1"/>
    </source>
</evidence>
<sequence>MAFARMPGYIQLENRRRIATENLQGHERLDLTSDVLGGHLQLQFTSVTEEKSRVQIFAPVKSIVGVCIYSLDQGQAPAGSGAVPLEHEVDDKQVHEHVSEGVMRLSSGSGGSGGGGSRSSSSGSSGGSGSRSGSGSSSDGGGSRSGGSGSKGGGSRSGGGSRGGGSRSGGGSRGTTNYDDDDSVLDVLDYDDSSASARGGAWKTGVPATVLAVAWLLYI</sequence>
<feature type="compositionally biased region" description="Gly residues" evidence="1">
    <location>
        <begin position="108"/>
        <end position="117"/>
    </location>
</feature>
<dbReference type="EMBL" id="CM000763">
    <property type="protein sequence ID" value="KXG31169.1"/>
    <property type="molecule type" value="Genomic_DNA"/>
</dbReference>
<dbReference type="InParanoid" id="A0A194YSF2"/>
<accession>A0A194YSF2</accession>
<feature type="region of interest" description="Disordered" evidence="1">
    <location>
        <begin position="103"/>
        <end position="183"/>
    </location>
</feature>
<dbReference type="AlphaFoldDB" id="A0A194YSF2"/>
<reference evidence="3" key="2">
    <citation type="journal article" date="2018" name="Plant J.">
        <title>The Sorghum bicolor reference genome: improved assembly, gene annotations, a transcriptome atlas, and signatures of genome organization.</title>
        <authorList>
            <person name="McCormick R.F."/>
            <person name="Truong S.K."/>
            <person name="Sreedasyam A."/>
            <person name="Jenkins J."/>
            <person name="Shu S."/>
            <person name="Sims D."/>
            <person name="Kennedy M."/>
            <person name="Amirebrahimi M."/>
            <person name="Weers B.D."/>
            <person name="McKinley B."/>
            <person name="Mattison A."/>
            <person name="Morishige D.T."/>
            <person name="Grimwood J."/>
            <person name="Schmutz J."/>
            <person name="Mullet J.E."/>
        </authorList>
    </citation>
    <scope>NUCLEOTIDE SEQUENCE [LARGE SCALE GENOMIC DNA]</scope>
    <source>
        <strain evidence="3">cv. BTx623</strain>
    </source>
</reference>
<reference evidence="2 3" key="1">
    <citation type="journal article" date="2009" name="Nature">
        <title>The Sorghum bicolor genome and the diversification of grasses.</title>
        <authorList>
            <person name="Paterson A.H."/>
            <person name="Bowers J.E."/>
            <person name="Bruggmann R."/>
            <person name="Dubchak I."/>
            <person name="Grimwood J."/>
            <person name="Gundlach H."/>
            <person name="Haberer G."/>
            <person name="Hellsten U."/>
            <person name="Mitros T."/>
            <person name="Poliakov A."/>
            <person name="Schmutz J."/>
            <person name="Spannagl M."/>
            <person name="Tang H."/>
            <person name="Wang X."/>
            <person name="Wicker T."/>
            <person name="Bharti A.K."/>
            <person name="Chapman J."/>
            <person name="Feltus F.A."/>
            <person name="Gowik U."/>
            <person name="Grigoriev I.V."/>
            <person name="Lyons E."/>
            <person name="Maher C.A."/>
            <person name="Martis M."/>
            <person name="Narechania A."/>
            <person name="Otillar R.P."/>
            <person name="Penning B.W."/>
            <person name="Salamov A.A."/>
            <person name="Wang Y."/>
            <person name="Zhang L."/>
            <person name="Carpita N.C."/>
            <person name="Freeling M."/>
            <person name="Gingle A.R."/>
            <person name="Hash C.T."/>
            <person name="Keller B."/>
            <person name="Klein P."/>
            <person name="Kresovich S."/>
            <person name="McCann M.C."/>
            <person name="Ming R."/>
            <person name="Peterson D.G."/>
            <person name="Mehboob-ur-Rahman"/>
            <person name="Ware D."/>
            <person name="Westhoff P."/>
            <person name="Mayer K.F."/>
            <person name="Messing J."/>
            <person name="Rokhsar D.S."/>
        </authorList>
    </citation>
    <scope>NUCLEOTIDE SEQUENCE [LARGE SCALE GENOMIC DNA]</scope>
    <source>
        <strain evidence="3">cv. BTx623</strain>
    </source>
</reference>
<name>A0A194YSF2_SORBI</name>
<keyword evidence="3" id="KW-1185">Reference proteome</keyword>
<dbReference type="Gramene" id="KXG31169">
    <property type="protein sequence ID" value="KXG31169"/>
    <property type="gene ID" value="SORBI_3004G309100"/>
</dbReference>
<dbReference type="Proteomes" id="UP000000768">
    <property type="component" value="Chromosome 4"/>
</dbReference>
<feature type="compositionally biased region" description="Gly residues" evidence="1">
    <location>
        <begin position="124"/>
        <end position="173"/>
    </location>
</feature>
<gene>
    <name evidence="2" type="ORF">SORBI_3004G309100</name>
</gene>